<dbReference type="PANTHER" id="PTHR19256">
    <property type="entry name" value="T-CELL RECEPTOR GAMMA CHAIN"/>
    <property type="match status" value="1"/>
</dbReference>
<evidence type="ECO:0000313" key="9">
    <source>
        <dbReference type="Proteomes" id="UP000694420"/>
    </source>
</evidence>
<evidence type="ECO:0000256" key="2">
    <source>
        <dbReference type="ARBA" id="ARBA00022692"/>
    </source>
</evidence>
<keyword evidence="9" id="KW-1185">Reference proteome</keyword>
<feature type="domain" description="Immunoglobulin V-set" evidence="7">
    <location>
        <begin position="37"/>
        <end position="109"/>
    </location>
</feature>
<dbReference type="AlphaFoldDB" id="A0A8C6ZYM3"/>
<dbReference type="InterPro" id="IPR013783">
    <property type="entry name" value="Ig-like_fold"/>
</dbReference>
<dbReference type="InterPro" id="IPR013106">
    <property type="entry name" value="Ig_V-set"/>
</dbReference>
<dbReference type="PANTHER" id="PTHR19256:SF65">
    <property type="entry name" value="T CELL RECEPTOR GAMMA CONSTANT 1-RELATED"/>
    <property type="match status" value="1"/>
</dbReference>
<comment type="subcellular location">
    <subcellularLocation>
        <location evidence="1">Membrane</location>
    </subcellularLocation>
</comment>
<dbReference type="Proteomes" id="UP000694420">
    <property type="component" value="Unplaced"/>
</dbReference>
<keyword evidence="6" id="KW-0393">Immunoglobulin domain</keyword>
<accession>A0A8C6ZYM3</accession>
<reference evidence="8" key="1">
    <citation type="submission" date="2025-08" db="UniProtKB">
        <authorList>
            <consortium name="Ensembl"/>
        </authorList>
    </citation>
    <scope>IDENTIFICATION</scope>
</reference>
<dbReference type="Gene3D" id="2.60.40.10">
    <property type="entry name" value="Immunoglobulins"/>
    <property type="match status" value="1"/>
</dbReference>
<reference evidence="8" key="2">
    <citation type="submission" date="2025-09" db="UniProtKB">
        <authorList>
            <consortium name="Ensembl"/>
        </authorList>
    </citation>
    <scope>IDENTIFICATION</scope>
</reference>
<protein>
    <recommendedName>
        <fullName evidence="7">Immunoglobulin V-set domain-containing protein</fullName>
    </recommendedName>
</protein>
<evidence type="ECO:0000256" key="4">
    <source>
        <dbReference type="ARBA" id="ARBA00023136"/>
    </source>
</evidence>
<organism evidence="8 9">
    <name type="scientific">Nothoprocta perdicaria</name>
    <name type="common">Chilean tinamou</name>
    <name type="synonym">Crypturus perdicarius</name>
    <dbReference type="NCBI Taxonomy" id="30464"/>
    <lineage>
        <taxon>Eukaryota</taxon>
        <taxon>Metazoa</taxon>
        <taxon>Chordata</taxon>
        <taxon>Craniata</taxon>
        <taxon>Vertebrata</taxon>
        <taxon>Euteleostomi</taxon>
        <taxon>Archelosauria</taxon>
        <taxon>Archosauria</taxon>
        <taxon>Dinosauria</taxon>
        <taxon>Saurischia</taxon>
        <taxon>Theropoda</taxon>
        <taxon>Coelurosauria</taxon>
        <taxon>Aves</taxon>
        <taxon>Palaeognathae</taxon>
        <taxon>Tinamiformes</taxon>
        <taxon>Tinamidae</taxon>
        <taxon>Nothoprocta</taxon>
    </lineage>
</organism>
<dbReference type="InterPro" id="IPR051117">
    <property type="entry name" value="TRG_var/const_region"/>
</dbReference>
<proteinExistence type="predicted"/>
<evidence type="ECO:0000256" key="1">
    <source>
        <dbReference type="ARBA" id="ARBA00004370"/>
    </source>
</evidence>
<keyword evidence="4" id="KW-0472">Membrane</keyword>
<keyword evidence="2" id="KW-0812">Transmembrane</keyword>
<name>A0A8C6ZYM3_NOTPE</name>
<dbReference type="Pfam" id="PF07686">
    <property type="entry name" value="V-set"/>
    <property type="match status" value="1"/>
</dbReference>
<evidence type="ECO:0000256" key="5">
    <source>
        <dbReference type="ARBA" id="ARBA00023170"/>
    </source>
</evidence>
<dbReference type="InterPro" id="IPR036179">
    <property type="entry name" value="Ig-like_dom_sf"/>
</dbReference>
<sequence>MASQRQRRLSRCPAPLPGGVTPCWVKTSPGWPATPVQSPKMLRKVEYSSATMTCRIDANTYIHWYQQRPGQPLQRMLYVSGETPTYDHSFPSWKFKVQKHPREGLYTLKKHFSGSSLCCPEKLKQRKKTR</sequence>
<dbReference type="SUPFAM" id="SSF48726">
    <property type="entry name" value="Immunoglobulin"/>
    <property type="match status" value="1"/>
</dbReference>
<keyword evidence="3" id="KW-1133">Transmembrane helix</keyword>
<dbReference type="Ensembl" id="ENSNPET00000018197.1">
    <property type="protein sequence ID" value="ENSNPEP00000017753.1"/>
    <property type="gene ID" value="ENSNPEG00000013212.1"/>
</dbReference>
<evidence type="ECO:0000259" key="7">
    <source>
        <dbReference type="Pfam" id="PF07686"/>
    </source>
</evidence>
<evidence type="ECO:0000256" key="3">
    <source>
        <dbReference type="ARBA" id="ARBA00022989"/>
    </source>
</evidence>
<evidence type="ECO:0000256" key="6">
    <source>
        <dbReference type="ARBA" id="ARBA00023319"/>
    </source>
</evidence>
<keyword evidence="5" id="KW-0675">Receptor</keyword>
<dbReference type="GO" id="GO:0016020">
    <property type="term" value="C:membrane"/>
    <property type="evidence" value="ECO:0007669"/>
    <property type="project" value="UniProtKB-SubCell"/>
</dbReference>
<evidence type="ECO:0000313" key="8">
    <source>
        <dbReference type="Ensembl" id="ENSNPEP00000017753.1"/>
    </source>
</evidence>